<evidence type="ECO:0000313" key="3">
    <source>
        <dbReference type="EMBL" id="MBH5401203.1"/>
    </source>
</evidence>
<feature type="transmembrane region" description="Helical" evidence="1">
    <location>
        <begin position="209"/>
        <end position="226"/>
    </location>
</feature>
<reference evidence="3 4" key="1">
    <citation type="submission" date="2020-07" db="EMBL/GenBank/DDBJ databases">
        <title>Bradyrhizobium diversity isolated from nodules of indigenous legumes of Western Australia.</title>
        <authorList>
            <person name="Klepa M.S."/>
        </authorList>
    </citation>
    <scope>NUCLEOTIDE SEQUENCE [LARGE SCALE GENOMIC DNA]</scope>
    <source>
        <strain evidence="3 4">CNPSo 4010</strain>
    </source>
</reference>
<feature type="transmembrane region" description="Helical" evidence="1">
    <location>
        <begin position="419"/>
        <end position="437"/>
    </location>
</feature>
<keyword evidence="1" id="KW-1133">Transmembrane helix</keyword>
<evidence type="ECO:0000259" key="2">
    <source>
        <dbReference type="Pfam" id="PF19982"/>
    </source>
</evidence>
<feature type="transmembrane region" description="Helical" evidence="1">
    <location>
        <begin position="6"/>
        <end position="22"/>
    </location>
</feature>
<comment type="caution">
    <text evidence="3">The sequence shown here is derived from an EMBL/GenBank/DDBJ whole genome shotgun (WGS) entry which is preliminary data.</text>
</comment>
<dbReference type="EMBL" id="JACCHP010000019">
    <property type="protein sequence ID" value="MBH5401203.1"/>
    <property type="molecule type" value="Genomic_DNA"/>
</dbReference>
<feature type="transmembrane region" description="Helical" evidence="1">
    <location>
        <begin position="68"/>
        <end position="87"/>
    </location>
</feature>
<gene>
    <name evidence="3" type="ORF">HZZ13_25960</name>
</gene>
<evidence type="ECO:0000313" key="4">
    <source>
        <dbReference type="Proteomes" id="UP000807370"/>
    </source>
</evidence>
<feature type="transmembrane region" description="Helical" evidence="1">
    <location>
        <begin position="246"/>
        <end position="268"/>
    </location>
</feature>
<feature type="transmembrane region" description="Helical" evidence="1">
    <location>
        <begin position="29"/>
        <end position="48"/>
    </location>
</feature>
<accession>A0ABS0PVF4</accession>
<name>A0ABS0PVF4_9BRAD</name>
<sequence>MFAPLSVIAAGTMLAAMAWVAFRCPALAMIYFFPLFAFAGRLVSVLYVDLFGPVFSEQLETEIGPGTAAVPIAISQGLVIAAMLFSFRGRRVQRLVEATSPVLPPGTPVRISELAFWSVVLFMLGLWIELVVRGPIPLFVAMERYDYSQQYGGPLHVRLIEWGNMLAFQLGSFFVAPVLSGKSFDRRFAFLFATMLLYLFLVGHRFSSFYASTSFFLIPIGAVLFIEQASSRSKGKLSGASVFRKIGIAGGVLLVMTVMALAYSYVFVRGFEGATLTSKLSQRLLVQQGEMWWATFERVFVQGSWDGALAFHKLFINPFDPTRNSTMQFLMEQALPLERAHFILQQGSAYTGGWPELCFELGGPIGGFLLVLLSAIAFSEFMFLLTRCIVQERFVTCVFLTPLLYAMSIGVVTGMANSFIQWTFATKVAVALIVYVTEERWRSSMTPDPQPLRPIY</sequence>
<keyword evidence="1" id="KW-0472">Membrane</keyword>
<dbReference type="Proteomes" id="UP000807370">
    <property type="component" value="Unassembled WGS sequence"/>
</dbReference>
<protein>
    <recommendedName>
        <fullName evidence="2">DUF6418 domain-containing protein</fullName>
    </recommendedName>
</protein>
<dbReference type="RefSeq" id="WP_197962341.1">
    <property type="nucleotide sequence ID" value="NZ_JACCHP010000019.1"/>
</dbReference>
<feature type="transmembrane region" description="Helical" evidence="1">
    <location>
        <begin position="187"/>
        <end position="203"/>
    </location>
</feature>
<feature type="transmembrane region" description="Helical" evidence="1">
    <location>
        <begin position="394"/>
        <end position="413"/>
    </location>
</feature>
<feature type="transmembrane region" description="Helical" evidence="1">
    <location>
        <begin position="114"/>
        <end position="142"/>
    </location>
</feature>
<feature type="transmembrane region" description="Helical" evidence="1">
    <location>
        <begin position="365"/>
        <end position="385"/>
    </location>
</feature>
<dbReference type="Pfam" id="PF19982">
    <property type="entry name" value="DUF6418"/>
    <property type="match status" value="1"/>
</dbReference>
<keyword evidence="4" id="KW-1185">Reference proteome</keyword>
<keyword evidence="1" id="KW-0812">Transmembrane</keyword>
<feature type="transmembrane region" description="Helical" evidence="1">
    <location>
        <begin position="162"/>
        <end position="180"/>
    </location>
</feature>
<organism evidence="3 4">
    <name type="scientific">Bradyrhizobium agreste</name>
    <dbReference type="NCBI Taxonomy" id="2751811"/>
    <lineage>
        <taxon>Bacteria</taxon>
        <taxon>Pseudomonadati</taxon>
        <taxon>Pseudomonadota</taxon>
        <taxon>Alphaproteobacteria</taxon>
        <taxon>Hyphomicrobiales</taxon>
        <taxon>Nitrobacteraceae</taxon>
        <taxon>Bradyrhizobium</taxon>
    </lineage>
</organism>
<evidence type="ECO:0000256" key="1">
    <source>
        <dbReference type="SAM" id="Phobius"/>
    </source>
</evidence>
<feature type="domain" description="DUF6418" evidence="2">
    <location>
        <begin position="321"/>
        <end position="425"/>
    </location>
</feature>
<dbReference type="InterPro" id="IPR046303">
    <property type="entry name" value="DUF6418"/>
</dbReference>
<proteinExistence type="predicted"/>